<dbReference type="Proteomes" id="UP000076532">
    <property type="component" value="Unassembled WGS sequence"/>
</dbReference>
<feature type="compositionally biased region" description="Basic and acidic residues" evidence="1">
    <location>
        <begin position="69"/>
        <end position="85"/>
    </location>
</feature>
<dbReference type="AlphaFoldDB" id="A0A167XS63"/>
<protein>
    <submittedName>
        <fullName evidence="2">Uncharacterized protein</fullName>
    </submittedName>
</protein>
<evidence type="ECO:0000313" key="2">
    <source>
        <dbReference type="EMBL" id="KZP07510.1"/>
    </source>
</evidence>
<feature type="region of interest" description="Disordered" evidence="1">
    <location>
        <begin position="1"/>
        <end position="22"/>
    </location>
</feature>
<sequence>MQKSDISTAPTKPASHEGAPFSLPAARAALISRGPDIDVDKRKSDFDRHHILSNMLQYGDPVHSLPIKPDFRPVDLRQNKQDPKQNPRTSLSSGRHLGDLVRDRCDTCREDQVPEIAATE</sequence>
<keyword evidence="3" id="KW-1185">Reference proteome</keyword>
<evidence type="ECO:0000313" key="3">
    <source>
        <dbReference type="Proteomes" id="UP000076532"/>
    </source>
</evidence>
<feature type="compositionally biased region" description="Polar residues" evidence="1">
    <location>
        <begin position="1"/>
        <end position="10"/>
    </location>
</feature>
<feature type="region of interest" description="Disordered" evidence="1">
    <location>
        <begin position="62"/>
        <end position="99"/>
    </location>
</feature>
<dbReference type="EMBL" id="KV417748">
    <property type="protein sequence ID" value="KZP07510.1"/>
    <property type="molecule type" value="Genomic_DNA"/>
</dbReference>
<proteinExistence type="predicted"/>
<reference evidence="2 3" key="1">
    <citation type="journal article" date="2016" name="Mol. Biol. Evol.">
        <title>Comparative Genomics of Early-Diverging Mushroom-Forming Fungi Provides Insights into the Origins of Lignocellulose Decay Capabilities.</title>
        <authorList>
            <person name="Nagy L.G."/>
            <person name="Riley R."/>
            <person name="Tritt A."/>
            <person name="Adam C."/>
            <person name="Daum C."/>
            <person name="Floudas D."/>
            <person name="Sun H."/>
            <person name="Yadav J.S."/>
            <person name="Pangilinan J."/>
            <person name="Larsson K.H."/>
            <person name="Matsuura K."/>
            <person name="Barry K."/>
            <person name="Labutti K."/>
            <person name="Kuo R."/>
            <person name="Ohm R.A."/>
            <person name="Bhattacharya S.S."/>
            <person name="Shirouzu T."/>
            <person name="Yoshinaga Y."/>
            <person name="Martin F.M."/>
            <person name="Grigoriev I.V."/>
            <person name="Hibbett D.S."/>
        </authorList>
    </citation>
    <scope>NUCLEOTIDE SEQUENCE [LARGE SCALE GENOMIC DNA]</scope>
    <source>
        <strain evidence="2 3">CBS 109695</strain>
    </source>
</reference>
<name>A0A167XS63_9AGAM</name>
<evidence type="ECO:0000256" key="1">
    <source>
        <dbReference type="SAM" id="MobiDB-lite"/>
    </source>
</evidence>
<gene>
    <name evidence="2" type="ORF">FIBSPDRAFT_901989</name>
</gene>
<organism evidence="2 3">
    <name type="scientific">Athelia psychrophila</name>
    <dbReference type="NCBI Taxonomy" id="1759441"/>
    <lineage>
        <taxon>Eukaryota</taxon>
        <taxon>Fungi</taxon>
        <taxon>Dikarya</taxon>
        <taxon>Basidiomycota</taxon>
        <taxon>Agaricomycotina</taxon>
        <taxon>Agaricomycetes</taxon>
        <taxon>Agaricomycetidae</taxon>
        <taxon>Atheliales</taxon>
        <taxon>Atheliaceae</taxon>
        <taxon>Athelia</taxon>
    </lineage>
</organism>
<accession>A0A167XS63</accession>